<dbReference type="EMBL" id="JAYMYS010000066">
    <property type="protein sequence ID" value="KAK7375217.1"/>
    <property type="molecule type" value="Genomic_DNA"/>
</dbReference>
<dbReference type="Proteomes" id="UP001386955">
    <property type="component" value="Unassembled WGS sequence"/>
</dbReference>
<evidence type="ECO:0000313" key="2">
    <source>
        <dbReference type="Proteomes" id="UP001386955"/>
    </source>
</evidence>
<keyword evidence="2" id="KW-1185">Reference proteome</keyword>
<reference evidence="1 2" key="1">
    <citation type="submission" date="2024-01" db="EMBL/GenBank/DDBJ databases">
        <title>The genomes of 5 underutilized Papilionoideae crops provide insights into root nodulation and disease resistanc.</title>
        <authorList>
            <person name="Jiang F."/>
        </authorList>
    </citation>
    <scope>NUCLEOTIDE SEQUENCE [LARGE SCALE GENOMIC DNA]</scope>
    <source>
        <strain evidence="1">DUOXIRENSHENG_FW03</strain>
        <tissue evidence="1">Leaves</tissue>
    </source>
</reference>
<gene>
    <name evidence="1" type="ORF">VNO78_35910</name>
</gene>
<evidence type="ECO:0000313" key="1">
    <source>
        <dbReference type="EMBL" id="KAK7375217.1"/>
    </source>
</evidence>
<organism evidence="1 2">
    <name type="scientific">Psophocarpus tetragonolobus</name>
    <name type="common">Winged bean</name>
    <name type="synonym">Dolichos tetragonolobus</name>
    <dbReference type="NCBI Taxonomy" id="3891"/>
    <lineage>
        <taxon>Eukaryota</taxon>
        <taxon>Viridiplantae</taxon>
        <taxon>Streptophyta</taxon>
        <taxon>Embryophyta</taxon>
        <taxon>Tracheophyta</taxon>
        <taxon>Spermatophyta</taxon>
        <taxon>Magnoliopsida</taxon>
        <taxon>eudicotyledons</taxon>
        <taxon>Gunneridae</taxon>
        <taxon>Pentapetalae</taxon>
        <taxon>rosids</taxon>
        <taxon>fabids</taxon>
        <taxon>Fabales</taxon>
        <taxon>Fabaceae</taxon>
        <taxon>Papilionoideae</taxon>
        <taxon>50 kb inversion clade</taxon>
        <taxon>NPAAA clade</taxon>
        <taxon>indigoferoid/millettioid clade</taxon>
        <taxon>Phaseoleae</taxon>
        <taxon>Psophocarpus</taxon>
    </lineage>
</organism>
<sequence>MRRKKRKAKCLTKIQTKWHVNDVSSSSISIVVTSGEELTCGRKKPNELAFWGATLLPPISSLRTSEVIESELHLKIFRRDTEVA</sequence>
<accession>A0AAN9NQP1</accession>
<name>A0AAN9NQP1_PSOTE</name>
<protein>
    <submittedName>
        <fullName evidence="1">Uncharacterized protein</fullName>
    </submittedName>
</protein>
<proteinExistence type="predicted"/>
<comment type="caution">
    <text evidence="1">The sequence shown here is derived from an EMBL/GenBank/DDBJ whole genome shotgun (WGS) entry which is preliminary data.</text>
</comment>
<dbReference type="AlphaFoldDB" id="A0AAN9NQP1"/>